<reference evidence="1 2" key="1">
    <citation type="submission" date="2019-04" db="EMBL/GenBank/DDBJ databases">
        <title>Genome of a novel bacterium Candidatus Jettenia ecosi reconstructed from metagenome of an anammox bioreactor.</title>
        <authorList>
            <person name="Mardanov A.V."/>
            <person name="Beletsky A.V."/>
            <person name="Ravin N.V."/>
            <person name="Botchkova E.A."/>
            <person name="Litti Y.V."/>
            <person name="Nozhevnikova A.N."/>
        </authorList>
    </citation>
    <scope>NUCLEOTIDE SEQUENCE [LARGE SCALE GENOMIC DNA]</scope>
    <source>
        <strain evidence="1">J2</strain>
    </source>
</reference>
<dbReference type="EMBL" id="SULG01000022">
    <property type="protein sequence ID" value="TLD42319.1"/>
    <property type="molecule type" value="Genomic_DNA"/>
</dbReference>
<organism evidence="1 2">
    <name type="scientific">Candidatus Jettenia ecosi</name>
    <dbReference type="NCBI Taxonomy" id="2494326"/>
    <lineage>
        <taxon>Bacteria</taxon>
        <taxon>Pseudomonadati</taxon>
        <taxon>Planctomycetota</taxon>
        <taxon>Candidatus Brocadiia</taxon>
        <taxon>Candidatus Brocadiales</taxon>
        <taxon>Candidatus Brocadiaceae</taxon>
        <taxon>Candidatus Jettenia</taxon>
    </lineage>
</organism>
<protein>
    <submittedName>
        <fullName evidence="1">Uncharacterized protein</fullName>
    </submittedName>
</protein>
<comment type="caution">
    <text evidence="1">The sequence shown here is derived from an EMBL/GenBank/DDBJ whole genome shotgun (WGS) entry which is preliminary data.</text>
</comment>
<gene>
    <name evidence="1" type="ORF">JETT_1351</name>
</gene>
<accession>A0A533QCX1</accession>
<name>A0A533QCX1_9BACT</name>
<sequence>MPRLLKYAIQGTHRLKGNEALLRNINPAAFQAQQKRNAQ</sequence>
<evidence type="ECO:0000313" key="1">
    <source>
        <dbReference type="EMBL" id="TLD42319.1"/>
    </source>
</evidence>
<proteinExistence type="predicted"/>
<evidence type="ECO:0000313" key="2">
    <source>
        <dbReference type="Proteomes" id="UP000319783"/>
    </source>
</evidence>
<dbReference type="Proteomes" id="UP000319783">
    <property type="component" value="Unassembled WGS sequence"/>
</dbReference>
<dbReference type="AlphaFoldDB" id="A0A533QCX1"/>